<dbReference type="PANTHER" id="PTHR32071">
    <property type="entry name" value="TRANSCRIPTIONAL REGULATORY PROTEIN"/>
    <property type="match status" value="1"/>
</dbReference>
<dbReference type="InterPro" id="IPR000014">
    <property type="entry name" value="PAS"/>
</dbReference>
<keyword evidence="10" id="KW-1185">Reference proteome</keyword>
<dbReference type="Gene3D" id="1.10.10.60">
    <property type="entry name" value="Homeodomain-like"/>
    <property type="match status" value="1"/>
</dbReference>
<dbReference type="Proteomes" id="UP001597041">
    <property type="component" value="Unassembled WGS sequence"/>
</dbReference>
<keyword evidence="2" id="KW-0067">ATP-binding</keyword>
<dbReference type="Pfam" id="PF00158">
    <property type="entry name" value="Sigma54_activat"/>
    <property type="match status" value="1"/>
</dbReference>
<evidence type="ECO:0000256" key="5">
    <source>
        <dbReference type="PROSITE-ProRule" id="PRU00703"/>
    </source>
</evidence>
<dbReference type="InterPro" id="IPR002078">
    <property type="entry name" value="Sigma_54_int"/>
</dbReference>
<dbReference type="InterPro" id="IPR003593">
    <property type="entry name" value="AAA+_ATPase"/>
</dbReference>
<evidence type="ECO:0000259" key="8">
    <source>
        <dbReference type="PROSITE" id="PS51371"/>
    </source>
</evidence>
<dbReference type="InterPro" id="IPR027417">
    <property type="entry name" value="P-loop_NTPase"/>
</dbReference>
<dbReference type="RefSeq" id="WP_379593966.1">
    <property type="nucleotide sequence ID" value="NZ_JBHTKK010000028.1"/>
</dbReference>
<feature type="domain" description="Sigma-54 factor interaction" evidence="6">
    <location>
        <begin position="288"/>
        <end position="518"/>
    </location>
</feature>
<keyword evidence="1" id="KW-0547">Nucleotide-binding</keyword>
<comment type="caution">
    <text evidence="9">The sequence shown here is derived from an EMBL/GenBank/DDBJ whole genome shotgun (WGS) entry which is preliminary data.</text>
</comment>
<keyword evidence="3" id="KW-0805">Transcription regulation</keyword>
<dbReference type="PROSITE" id="PS51371">
    <property type="entry name" value="CBS"/>
    <property type="match status" value="1"/>
</dbReference>
<reference evidence="10" key="1">
    <citation type="journal article" date="2019" name="Int. J. Syst. Evol. Microbiol.">
        <title>The Global Catalogue of Microorganisms (GCM) 10K type strain sequencing project: providing services to taxonomists for standard genome sequencing and annotation.</title>
        <authorList>
            <consortium name="The Broad Institute Genomics Platform"/>
            <consortium name="The Broad Institute Genome Sequencing Center for Infectious Disease"/>
            <person name="Wu L."/>
            <person name="Ma J."/>
        </authorList>
    </citation>
    <scope>NUCLEOTIDE SEQUENCE [LARGE SCALE GENOMIC DNA]</scope>
    <source>
        <strain evidence="10">CCUG 56608</strain>
    </source>
</reference>
<dbReference type="SUPFAM" id="SSF54631">
    <property type="entry name" value="CBS-domain pair"/>
    <property type="match status" value="1"/>
</dbReference>
<proteinExistence type="predicted"/>
<evidence type="ECO:0000313" key="10">
    <source>
        <dbReference type="Proteomes" id="UP001597041"/>
    </source>
</evidence>
<dbReference type="InterPro" id="IPR046342">
    <property type="entry name" value="CBS_dom_sf"/>
</dbReference>
<feature type="domain" description="CBS" evidence="8">
    <location>
        <begin position="21"/>
        <end position="78"/>
    </location>
</feature>
<accession>A0ABW3NL60</accession>
<dbReference type="Pfam" id="PF02954">
    <property type="entry name" value="HTH_8"/>
    <property type="match status" value="1"/>
</dbReference>
<evidence type="ECO:0000256" key="2">
    <source>
        <dbReference type="ARBA" id="ARBA00022840"/>
    </source>
</evidence>
<dbReference type="PROSITE" id="PS00675">
    <property type="entry name" value="SIGMA54_INTERACT_1"/>
    <property type="match status" value="1"/>
</dbReference>
<dbReference type="Gene3D" id="3.40.50.300">
    <property type="entry name" value="P-loop containing nucleotide triphosphate hydrolases"/>
    <property type="match status" value="1"/>
</dbReference>
<dbReference type="InterPro" id="IPR000644">
    <property type="entry name" value="CBS_dom"/>
</dbReference>
<dbReference type="Pfam" id="PF00571">
    <property type="entry name" value="CBS"/>
    <property type="match status" value="2"/>
</dbReference>
<dbReference type="InterPro" id="IPR058031">
    <property type="entry name" value="AAA_lid_NorR"/>
</dbReference>
<dbReference type="SUPFAM" id="SSF46689">
    <property type="entry name" value="Homeodomain-like"/>
    <property type="match status" value="1"/>
</dbReference>
<dbReference type="Pfam" id="PF00989">
    <property type="entry name" value="PAS"/>
    <property type="match status" value="1"/>
</dbReference>
<dbReference type="PROSITE" id="PS50112">
    <property type="entry name" value="PAS"/>
    <property type="match status" value="1"/>
</dbReference>
<organism evidence="9 10">
    <name type="scientific">Oceanobacillus locisalsi</name>
    <dbReference type="NCBI Taxonomy" id="546107"/>
    <lineage>
        <taxon>Bacteria</taxon>
        <taxon>Bacillati</taxon>
        <taxon>Bacillota</taxon>
        <taxon>Bacilli</taxon>
        <taxon>Bacillales</taxon>
        <taxon>Bacillaceae</taxon>
        <taxon>Oceanobacillus</taxon>
    </lineage>
</organism>
<dbReference type="Pfam" id="PF25601">
    <property type="entry name" value="AAA_lid_14"/>
    <property type="match status" value="1"/>
</dbReference>
<dbReference type="InterPro" id="IPR013767">
    <property type="entry name" value="PAS_fold"/>
</dbReference>
<dbReference type="SUPFAM" id="SSF55785">
    <property type="entry name" value="PYP-like sensor domain (PAS domain)"/>
    <property type="match status" value="1"/>
</dbReference>
<name>A0ABW3NL60_9BACI</name>
<evidence type="ECO:0000259" key="7">
    <source>
        <dbReference type="PROSITE" id="PS50112"/>
    </source>
</evidence>
<evidence type="ECO:0000313" key="9">
    <source>
        <dbReference type="EMBL" id="MFD1067813.1"/>
    </source>
</evidence>
<evidence type="ECO:0000259" key="6">
    <source>
        <dbReference type="PROSITE" id="PS50045"/>
    </source>
</evidence>
<evidence type="ECO:0000256" key="4">
    <source>
        <dbReference type="ARBA" id="ARBA00023163"/>
    </source>
</evidence>
<dbReference type="Gene3D" id="3.10.580.10">
    <property type="entry name" value="CBS-domain"/>
    <property type="match status" value="1"/>
</dbReference>
<sequence>MLQMNSQEQLNEVDSQAGRWMKNNPEVIYINETVEAAAELFSDLAVEFLPVVGESMSPVGIITSRATLKACLQGERETSIANYISQEDFSIIRKDEFIIDFYEMPYSHFFVVNEKQQLIGILTRKEIQQCLSSYMKELNQTFHTAEILDVILERAYEGVAVVDQEGIIVEFNEAYSSFTGINQKDAVGCPVQKIIENTNLHNTARNGLPERGVIQYIQGQPMVVHRIPIWREEKLVGAIGMLIFEGVTELYQIYNRFLEKTKQTPVNKNQMKKPLQENRIEHASIEKIKGSSKQITDLKRITRKVAKTYATVLITGESGTGKELIAKSIHELSYYQNGPFISVNCGAIPDQLFESELFGYADGAFTGAKKGGKPGKLELAKGGTLLLDEIGEMPLMMQTKLLRVLQEKEFERVGAVQKEKLEARIVVATNRNLLEMVRDGLFREDLYYRINVIEIPIPPLRERIQDIPVLISHYLKSLCKKYDIPEKEVTPEAMTVFMNYAWYGNIRELINTMEKLIILVESNVIDVDHIPNYLKHFDLLESPYIFQQEMKNKEKEVLMKALEENEGNKSKAAKELGMHRTTLYKKMKKYGLYK</sequence>
<evidence type="ECO:0000256" key="3">
    <source>
        <dbReference type="ARBA" id="ARBA00023015"/>
    </source>
</evidence>
<keyword evidence="4" id="KW-0804">Transcription</keyword>
<dbReference type="SUPFAM" id="SSF52540">
    <property type="entry name" value="P-loop containing nucleoside triphosphate hydrolases"/>
    <property type="match status" value="1"/>
</dbReference>
<dbReference type="EMBL" id="JBHTKK010000028">
    <property type="protein sequence ID" value="MFD1067813.1"/>
    <property type="molecule type" value="Genomic_DNA"/>
</dbReference>
<keyword evidence="5" id="KW-0129">CBS domain</keyword>
<dbReference type="SMART" id="SM00382">
    <property type="entry name" value="AAA"/>
    <property type="match status" value="1"/>
</dbReference>
<protein>
    <submittedName>
        <fullName evidence="9">Sigma 54-interacting transcriptional regulator</fullName>
    </submittedName>
</protein>
<dbReference type="CDD" id="cd00130">
    <property type="entry name" value="PAS"/>
    <property type="match status" value="1"/>
</dbReference>
<dbReference type="PROSITE" id="PS50045">
    <property type="entry name" value="SIGMA54_INTERACT_4"/>
    <property type="match status" value="1"/>
</dbReference>
<dbReference type="PANTHER" id="PTHR32071:SF57">
    <property type="entry name" value="C4-DICARBOXYLATE TRANSPORT TRANSCRIPTIONAL REGULATORY PROTEIN DCTD"/>
    <property type="match status" value="1"/>
</dbReference>
<dbReference type="InterPro" id="IPR035965">
    <property type="entry name" value="PAS-like_dom_sf"/>
</dbReference>
<dbReference type="InterPro" id="IPR009057">
    <property type="entry name" value="Homeodomain-like_sf"/>
</dbReference>
<dbReference type="SMART" id="SM00116">
    <property type="entry name" value="CBS"/>
    <property type="match status" value="2"/>
</dbReference>
<dbReference type="InterPro" id="IPR025662">
    <property type="entry name" value="Sigma_54_int_dom_ATP-bd_1"/>
</dbReference>
<dbReference type="CDD" id="cd00009">
    <property type="entry name" value="AAA"/>
    <property type="match status" value="1"/>
</dbReference>
<evidence type="ECO:0000256" key="1">
    <source>
        <dbReference type="ARBA" id="ARBA00022741"/>
    </source>
</evidence>
<dbReference type="Gene3D" id="3.30.450.20">
    <property type="entry name" value="PAS domain"/>
    <property type="match status" value="1"/>
</dbReference>
<dbReference type="PRINTS" id="PR01590">
    <property type="entry name" value="HTHFIS"/>
</dbReference>
<dbReference type="NCBIfam" id="TIGR00229">
    <property type="entry name" value="sensory_box"/>
    <property type="match status" value="1"/>
</dbReference>
<gene>
    <name evidence="9" type="ORF">ACFQ19_17535</name>
</gene>
<dbReference type="InterPro" id="IPR002197">
    <property type="entry name" value="HTH_Fis"/>
</dbReference>
<dbReference type="Gene3D" id="1.10.8.60">
    <property type="match status" value="1"/>
</dbReference>
<dbReference type="CDD" id="cd02205">
    <property type="entry name" value="CBS_pair_SF"/>
    <property type="match status" value="1"/>
</dbReference>
<feature type="domain" description="PAS" evidence="7">
    <location>
        <begin position="144"/>
        <end position="188"/>
    </location>
</feature>